<keyword evidence="7" id="KW-1185">Reference proteome</keyword>
<evidence type="ECO:0000313" key="7">
    <source>
        <dbReference type="Proteomes" id="UP000263486"/>
    </source>
</evidence>
<comment type="similarity">
    <text evidence="5">Belongs to the CbiD family.</text>
</comment>
<dbReference type="Proteomes" id="UP000263486">
    <property type="component" value="Unassembled WGS sequence"/>
</dbReference>
<evidence type="ECO:0000256" key="5">
    <source>
        <dbReference type="HAMAP-Rule" id="MF_00787"/>
    </source>
</evidence>
<protein>
    <recommendedName>
        <fullName evidence="5">Cobalt-precorrin-5B C(1)-methyltransferase</fullName>
        <ecNumber evidence="5">2.1.1.195</ecNumber>
    </recommendedName>
    <alternativeName>
        <fullName evidence="5">Cobalt-precorrin-6A synthase</fullName>
    </alternativeName>
</protein>
<dbReference type="Gene3D" id="3.30.2110.10">
    <property type="entry name" value="CbiD-like"/>
    <property type="match status" value="1"/>
</dbReference>
<keyword evidence="1 5" id="KW-0169">Cobalamin biosynthesis</keyword>
<dbReference type="Pfam" id="PF01888">
    <property type="entry name" value="CbiD"/>
    <property type="match status" value="1"/>
</dbReference>
<evidence type="ECO:0000256" key="4">
    <source>
        <dbReference type="ARBA" id="ARBA00022691"/>
    </source>
</evidence>
<dbReference type="SUPFAM" id="SSF111342">
    <property type="entry name" value="CbiD-like"/>
    <property type="match status" value="1"/>
</dbReference>
<dbReference type="InterPro" id="IPR036074">
    <property type="entry name" value="CbiD_sf"/>
</dbReference>
<evidence type="ECO:0000256" key="2">
    <source>
        <dbReference type="ARBA" id="ARBA00022603"/>
    </source>
</evidence>
<keyword evidence="3 5" id="KW-0808">Transferase</keyword>
<comment type="function">
    <text evidence="5">Catalyzes the methylation of C-1 in cobalt-precorrin-5B to form cobalt-precorrin-6A.</text>
</comment>
<keyword evidence="2 5" id="KW-0489">Methyltransferase</keyword>
<comment type="catalytic activity">
    <reaction evidence="5">
        <text>Co-precorrin-5B + S-adenosyl-L-methionine = Co-precorrin-6A + S-adenosyl-L-homocysteine</text>
        <dbReference type="Rhea" id="RHEA:26285"/>
        <dbReference type="ChEBI" id="CHEBI:57856"/>
        <dbReference type="ChEBI" id="CHEBI:59789"/>
        <dbReference type="ChEBI" id="CHEBI:60063"/>
        <dbReference type="ChEBI" id="CHEBI:60064"/>
        <dbReference type="EC" id="2.1.1.195"/>
    </reaction>
</comment>
<dbReference type="RefSeq" id="WP_114641818.1">
    <property type="nucleotide sequence ID" value="NZ_JAACIO010000006.1"/>
</dbReference>
<dbReference type="PANTHER" id="PTHR35863">
    <property type="entry name" value="COBALT-PRECORRIN-5B C(1)-METHYLTRANSFERASE"/>
    <property type="match status" value="1"/>
</dbReference>
<keyword evidence="4 5" id="KW-0949">S-adenosyl-L-methionine</keyword>
<dbReference type="NCBIfam" id="TIGR00312">
    <property type="entry name" value="cbiD"/>
    <property type="match status" value="1"/>
</dbReference>
<gene>
    <name evidence="5 6" type="primary">cbiD</name>
    <name evidence="6" type="ORF">DYH56_05250</name>
</gene>
<dbReference type="InterPro" id="IPR002748">
    <property type="entry name" value="CbiD"/>
</dbReference>
<dbReference type="HAMAP" id="MF_00787">
    <property type="entry name" value="CbiD"/>
    <property type="match status" value="1"/>
</dbReference>
<name>A0ABX9KI26_9FUSO</name>
<dbReference type="EC" id="2.1.1.195" evidence="5"/>
<evidence type="ECO:0000256" key="3">
    <source>
        <dbReference type="ARBA" id="ARBA00022679"/>
    </source>
</evidence>
<dbReference type="PANTHER" id="PTHR35863:SF1">
    <property type="entry name" value="COBALT-PRECORRIN-5B C(1)-METHYLTRANSFERASE"/>
    <property type="match status" value="1"/>
</dbReference>
<organism evidence="6 7">
    <name type="scientific">Psychrilyobacter piezotolerans</name>
    <dbReference type="NCBI Taxonomy" id="2293438"/>
    <lineage>
        <taxon>Bacteria</taxon>
        <taxon>Fusobacteriati</taxon>
        <taxon>Fusobacteriota</taxon>
        <taxon>Fusobacteriia</taxon>
        <taxon>Fusobacteriales</taxon>
        <taxon>Fusobacteriaceae</taxon>
        <taxon>Psychrilyobacter</taxon>
    </lineage>
</organism>
<sequence>MKLDKYTVQDGKKMRYGYTTGSTAAGACKGAVEIYFQREDISTIEIETPKGWDLNLDINSIETGTKDNSRYVKTSIIKDGGDDPDATDKIEIFATVREVSEDEEIEDRGDNFINEKKSVSLRGGTGVGKITKKGLQVAIGKPAINPVPVRTIFYEVEKILPQGKKIEITIDVPMGVEIGKKTFNPKLGILGGISILGTTGIVKPMSEEAFKDSIVVELKMLLEEFSEDTVIITPGNYGKKFLVEKLGIEPEKILIISNFMGFILDNIKVLGYKKIVLVGHIGKLIKVAGGIFHTHSKVSDARMEILGANALLAGETPEDVIKIIEANTTEEGLSYLKLKDTNKIIAEKIKQKCEGRVFDEIEVEVLTFSFDHGELARTDGFNTMVNNYMENNYGKN</sequence>
<dbReference type="PROSITE" id="PS51257">
    <property type="entry name" value="PROKAR_LIPOPROTEIN"/>
    <property type="match status" value="1"/>
</dbReference>
<dbReference type="PIRSF" id="PIRSF026782">
    <property type="entry name" value="CbiD"/>
    <property type="match status" value="1"/>
</dbReference>
<comment type="caution">
    <text evidence="6">The sequence shown here is derived from an EMBL/GenBank/DDBJ whole genome shotgun (WGS) entry which is preliminary data.</text>
</comment>
<accession>A0ABX9KI26</accession>
<proteinExistence type="inferred from homology"/>
<evidence type="ECO:0000313" key="6">
    <source>
        <dbReference type="EMBL" id="REI41821.1"/>
    </source>
</evidence>
<dbReference type="EMBL" id="QUAJ01000007">
    <property type="protein sequence ID" value="REI41821.1"/>
    <property type="molecule type" value="Genomic_DNA"/>
</dbReference>
<comment type="pathway">
    <text evidence="5">Cofactor biosynthesis; adenosylcobalamin biosynthesis; cob(II)yrinate a,c-diamide from sirohydrochlorin (anaerobic route): step 6/10.</text>
</comment>
<reference evidence="6 7" key="1">
    <citation type="submission" date="2018-08" db="EMBL/GenBank/DDBJ databases">
        <title>Draft genome sequence of Psychrilyobacter sp. strain SD5 isolated from Black Sea water.</title>
        <authorList>
            <person name="Yadav S."/>
            <person name="Villanueva L."/>
            <person name="Damste J.S.S."/>
        </authorList>
    </citation>
    <scope>NUCLEOTIDE SEQUENCE [LARGE SCALE GENOMIC DNA]</scope>
    <source>
        <strain evidence="6 7">SD5</strain>
    </source>
</reference>
<evidence type="ECO:0000256" key="1">
    <source>
        <dbReference type="ARBA" id="ARBA00022573"/>
    </source>
</evidence>